<dbReference type="InterPro" id="IPR024747">
    <property type="entry name" value="Pyridox_Oxase-rel"/>
</dbReference>
<sequence>MIGQLCGNKGVPMSKERDLAALTEGECLRLLAGSVIGRVVFVDAALPAIQPVNFLLDGQEVIFRTANGAKLAAATRESVVAFEVDEIDPDTRTGWSVVCIGRSYEVTDPARLAALADTMPRPWAPDRTAHTIAIDVQRVTGRQVSIPAGINQDMFTSPHTRSEPGQSWSRRFSTPPEPGIHRGTPGPQGG</sequence>
<dbReference type="InterPro" id="IPR012349">
    <property type="entry name" value="Split_barrel_FMN-bd"/>
</dbReference>
<proteinExistence type="predicted"/>
<dbReference type="SUPFAM" id="SSF50475">
    <property type="entry name" value="FMN-binding split barrel"/>
    <property type="match status" value="1"/>
</dbReference>
<evidence type="ECO:0000256" key="1">
    <source>
        <dbReference type="SAM" id="MobiDB-lite"/>
    </source>
</evidence>
<evidence type="ECO:0000313" key="3">
    <source>
        <dbReference type="Proteomes" id="UP001428817"/>
    </source>
</evidence>
<feature type="region of interest" description="Disordered" evidence="1">
    <location>
        <begin position="151"/>
        <end position="190"/>
    </location>
</feature>
<protein>
    <recommendedName>
        <fullName evidence="4">Nitroimidazol reductase NimA-like FMN-containing flavoprotein (Pyridoxamine 5'-phosphate oxidase superfamily)</fullName>
    </recommendedName>
</protein>
<evidence type="ECO:0008006" key="4">
    <source>
        <dbReference type="Google" id="ProtNLM"/>
    </source>
</evidence>
<organism evidence="2 3">
    <name type="scientific">Pseudonocardia eucalypti</name>
    <dbReference type="NCBI Taxonomy" id="648755"/>
    <lineage>
        <taxon>Bacteria</taxon>
        <taxon>Bacillati</taxon>
        <taxon>Actinomycetota</taxon>
        <taxon>Actinomycetes</taxon>
        <taxon>Pseudonocardiales</taxon>
        <taxon>Pseudonocardiaceae</taxon>
        <taxon>Pseudonocardia</taxon>
    </lineage>
</organism>
<dbReference type="Gene3D" id="2.30.110.10">
    <property type="entry name" value="Electron Transport, Fmn-binding Protein, Chain A"/>
    <property type="match status" value="1"/>
</dbReference>
<name>A0ABP9PQ41_9PSEU</name>
<comment type="caution">
    <text evidence="2">The sequence shown here is derived from an EMBL/GenBank/DDBJ whole genome shotgun (WGS) entry which is preliminary data.</text>
</comment>
<dbReference type="Proteomes" id="UP001428817">
    <property type="component" value="Unassembled WGS sequence"/>
</dbReference>
<evidence type="ECO:0000313" key="2">
    <source>
        <dbReference type="EMBL" id="GAA5150112.1"/>
    </source>
</evidence>
<feature type="compositionally biased region" description="Polar residues" evidence="1">
    <location>
        <begin position="153"/>
        <end position="172"/>
    </location>
</feature>
<gene>
    <name evidence="2" type="ORF">GCM10023321_14960</name>
</gene>
<dbReference type="Pfam" id="PF12900">
    <property type="entry name" value="Pyridox_ox_2"/>
    <property type="match status" value="1"/>
</dbReference>
<reference evidence="3" key="1">
    <citation type="journal article" date="2019" name="Int. J. Syst. Evol. Microbiol.">
        <title>The Global Catalogue of Microorganisms (GCM) 10K type strain sequencing project: providing services to taxonomists for standard genome sequencing and annotation.</title>
        <authorList>
            <consortium name="The Broad Institute Genomics Platform"/>
            <consortium name="The Broad Institute Genome Sequencing Center for Infectious Disease"/>
            <person name="Wu L."/>
            <person name="Ma J."/>
        </authorList>
    </citation>
    <scope>NUCLEOTIDE SEQUENCE [LARGE SCALE GENOMIC DNA]</scope>
    <source>
        <strain evidence="3">JCM 18303</strain>
    </source>
</reference>
<keyword evidence="3" id="KW-1185">Reference proteome</keyword>
<accession>A0ABP9PQ41</accession>
<dbReference type="EMBL" id="BAABJP010000006">
    <property type="protein sequence ID" value="GAA5150112.1"/>
    <property type="molecule type" value="Genomic_DNA"/>
</dbReference>